<evidence type="ECO:0000313" key="3">
    <source>
        <dbReference type="Proteomes" id="UP000294575"/>
    </source>
</evidence>
<dbReference type="PANTHER" id="PTHR38780">
    <property type="entry name" value="PROTEIN TUSC"/>
    <property type="match status" value="1"/>
</dbReference>
<comment type="caution">
    <text evidence="2">The sequence shown here is derived from an EMBL/GenBank/DDBJ whole genome shotgun (WGS) entry which is preliminary data.</text>
</comment>
<dbReference type="Pfam" id="PF02635">
    <property type="entry name" value="DsrE"/>
    <property type="match status" value="1"/>
</dbReference>
<sequence>MKSLLLIASHAPWSGLAARETLDIALAGGAFDLPVSMLWQGEGVYQLLAGQQPDILQQKNLQSQLSGLPLFGIEQLYVCSESLQQRNLLPEQLALEVQLVSKSEIRQLLATHAQTLVL</sequence>
<dbReference type="EMBL" id="SNYK01000001">
    <property type="protein sequence ID" value="TDQ40004.1"/>
    <property type="molecule type" value="Genomic_DNA"/>
</dbReference>
<dbReference type="AlphaFoldDB" id="A0A4R6UAA3"/>
<comment type="similarity">
    <text evidence="1">Belongs to the DsrF/TusC family.</text>
</comment>
<dbReference type="Gene3D" id="3.40.1260.10">
    <property type="entry name" value="DsrEFH-like"/>
    <property type="match status" value="1"/>
</dbReference>
<reference evidence="2 3" key="1">
    <citation type="submission" date="2019-03" db="EMBL/GenBank/DDBJ databases">
        <title>Genomic Encyclopedia of Type Strains, Phase IV (KMG-IV): sequencing the most valuable type-strain genomes for metagenomic binning, comparative biology and taxonomic classification.</title>
        <authorList>
            <person name="Goeker M."/>
        </authorList>
    </citation>
    <scope>NUCLEOTIDE SEQUENCE [LARGE SCALE GENOMIC DNA]</scope>
    <source>
        <strain evidence="2 3">DSM 28679</strain>
    </source>
</reference>
<dbReference type="InterPro" id="IPR003787">
    <property type="entry name" value="Sulphur_relay_DsrE/F-like"/>
</dbReference>
<dbReference type="SUPFAM" id="SSF75169">
    <property type="entry name" value="DsrEFH-like"/>
    <property type="match status" value="1"/>
</dbReference>
<accession>A0A4R6UAA3</accession>
<dbReference type="NCBIfam" id="TIGR03010">
    <property type="entry name" value="sulf_tusC_dsrF"/>
    <property type="match status" value="1"/>
</dbReference>
<protein>
    <submittedName>
        <fullName evidence="2">tRNA 2-thiouridine synthesizing protein C</fullName>
    </submittedName>
</protein>
<organism evidence="2 3">
    <name type="scientific">Thiopseudomonas denitrificans</name>
    <dbReference type="NCBI Taxonomy" id="1501432"/>
    <lineage>
        <taxon>Bacteria</taxon>
        <taxon>Pseudomonadati</taxon>
        <taxon>Pseudomonadota</taxon>
        <taxon>Gammaproteobacteria</taxon>
        <taxon>Pseudomonadales</taxon>
        <taxon>Pseudomonadaceae</taxon>
        <taxon>Thiopseudomonas</taxon>
    </lineage>
</organism>
<dbReference type="NCBIfam" id="NF001238">
    <property type="entry name" value="PRK00211.1"/>
    <property type="match status" value="1"/>
</dbReference>
<evidence type="ECO:0000256" key="1">
    <source>
        <dbReference type="ARBA" id="ARBA00005996"/>
    </source>
</evidence>
<gene>
    <name evidence="2" type="ORF">DFQ45_101136</name>
</gene>
<keyword evidence="3" id="KW-1185">Reference proteome</keyword>
<dbReference type="PANTHER" id="PTHR38780:SF1">
    <property type="entry name" value="PROTEIN TUSC"/>
    <property type="match status" value="1"/>
</dbReference>
<proteinExistence type="inferred from homology"/>
<dbReference type="InterPro" id="IPR027396">
    <property type="entry name" value="DsrEFH-like"/>
</dbReference>
<name>A0A4R6UAA3_9GAMM</name>
<dbReference type="RefSeq" id="WP_101496717.1">
    <property type="nucleotide sequence ID" value="NZ_LNJZ01000007.1"/>
</dbReference>
<dbReference type="InterPro" id="IPR017462">
    <property type="entry name" value="Sulphur_relay_TusC/DsrF"/>
</dbReference>
<dbReference type="Proteomes" id="UP000294575">
    <property type="component" value="Unassembled WGS sequence"/>
</dbReference>
<dbReference type="OrthoDB" id="9789418at2"/>
<evidence type="ECO:0000313" key="2">
    <source>
        <dbReference type="EMBL" id="TDQ40004.1"/>
    </source>
</evidence>